<dbReference type="STRING" id="104452.A0A0L7KWY0"/>
<dbReference type="Pfam" id="PF00288">
    <property type="entry name" value="GHMP_kinases_N"/>
    <property type="match status" value="1"/>
</dbReference>
<evidence type="ECO:0008006" key="11">
    <source>
        <dbReference type="Google" id="ProtNLM"/>
    </source>
</evidence>
<dbReference type="InterPro" id="IPR019741">
    <property type="entry name" value="Galactokinase_CS"/>
</dbReference>
<name>A0A0L7KWY0_OPEBR</name>
<dbReference type="InterPro" id="IPR006206">
    <property type="entry name" value="Mevalonate/galactokinase"/>
</dbReference>
<feature type="domain" description="Galactokinase N-terminal" evidence="8">
    <location>
        <begin position="24"/>
        <end position="71"/>
    </location>
</feature>
<dbReference type="NCBIfam" id="TIGR00131">
    <property type="entry name" value="gal_kin"/>
    <property type="match status" value="1"/>
</dbReference>
<dbReference type="PANTHER" id="PTHR10457:SF7">
    <property type="entry name" value="GALACTOKINASE-RELATED"/>
    <property type="match status" value="1"/>
</dbReference>
<dbReference type="PROSITE" id="PS00627">
    <property type="entry name" value="GHMP_KINASES_ATP"/>
    <property type="match status" value="1"/>
</dbReference>
<protein>
    <recommendedName>
        <fullName evidence="11">Galactokinase</fullName>
    </recommendedName>
</protein>
<dbReference type="Pfam" id="PF10509">
    <property type="entry name" value="GalKase_gal_bdg"/>
    <property type="match status" value="1"/>
</dbReference>
<dbReference type="Gene3D" id="1.20.1440.340">
    <property type="match status" value="1"/>
</dbReference>
<keyword evidence="2" id="KW-0808">Transferase</keyword>
<evidence type="ECO:0000256" key="1">
    <source>
        <dbReference type="ARBA" id="ARBA00006566"/>
    </source>
</evidence>
<dbReference type="InterPro" id="IPR014721">
    <property type="entry name" value="Ribsml_uS5_D2-typ_fold_subgr"/>
</dbReference>
<evidence type="ECO:0000313" key="10">
    <source>
        <dbReference type="Proteomes" id="UP000037510"/>
    </source>
</evidence>
<dbReference type="SUPFAM" id="SSF54211">
    <property type="entry name" value="Ribosomal protein S5 domain 2-like"/>
    <property type="match status" value="1"/>
</dbReference>
<evidence type="ECO:0000256" key="2">
    <source>
        <dbReference type="ARBA" id="ARBA00022679"/>
    </source>
</evidence>
<dbReference type="Gene3D" id="3.30.70.3170">
    <property type="match status" value="1"/>
</dbReference>
<gene>
    <name evidence="9" type="ORF">OBRU01_19500</name>
</gene>
<dbReference type="GO" id="GO:0006012">
    <property type="term" value="P:galactose metabolic process"/>
    <property type="evidence" value="ECO:0007669"/>
    <property type="project" value="InterPro"/>
</dbReference>
<comment type="caution">
    <text evidence="9">The sequence shown here is derived from an EMBL/GenBank/DDBJ whole genome shotgun (WGS) entry which is preliminary data.</text>
</comment>
<evidence type="ECO:0000259" key="6">
    <source>
        <dbReference type="Pfam" id="PF00288"/>
    </source>
</evidence>
<keyword evidence="10" id="KW-1185">Reference proteome</keyword>
<comment type="similarity">
    <text evidence="1">Belongs to the GHMP kinase family. GalK subfamily.</text>
</comment>
<sequence>MEDAAAVPIKKVPRDERILFMKAAFQQEFGNPPKFIVKVPGRVNLIGEHIDYCGFPVLPMALEQDALIAAGTIREKEINIKNVNYQKYPEYKVALKKFEEIKIEPDVDGKPFWYNYVLCGVKGALEYLDNKFEQGLQILVDGNIPPASGLSSSSALVSASCLTFLHAQKAKITKTDIASLCAVSERYIGTQGGGMDQAIAFLGEKNSAQYITFLPLQVTPVTLPDDAVFVVAHSLAEANKAANNEYNSRVVECRLAAKIIATREEIETGSKMITLSQLQECRDSSLEDMIELVHKLLPEEIYSKSEISSILNISEDALGDLYLTSNTKQLPDFKLKQRALHVYEEALRVENFRKLCSGSNRINDNIISSLGNLMFESHESLKKQYECSHDNLDLLVDLSKKFGVNARLTGAGWGGCIVAICREEEVNAFMDYLTDEFYVKHCNIDRENVPSYLFATAPNDGAVIYQL</sequence>
<dbReference type="PIRSF" id="PIRSF000530">
    <property type="entry name" value="Galactokinase"/>
    <property type="match status" value="1"/>
</dbReference>
<dbReference type="Pfam" id="PF08544">
    <property type="entry name" value="GHMP_kinases_C"/>
    <property type="match status" value="1"/>
</dbReference>
<dbReference type="InterPro" id="IPR019539">
    <property type="entry name" value="GalKase_N"/>
</dbReference>
<dbReference type="GO" id="GO:0005524">
    <property type="term" value="F:ATP binding"/>
    <property type="evidence" value="ECO:0007669"/>
    <property type="project" value="UniProtKB-KW"/>
</dbReference>
<evidence type="ECO:0000256" key="3">
    <source>
        <dbReference type="ARBA" id="ARBA00022741"/>
    </source>
</evidence>
<dbReference type="SUPFAM" id="SSF55060">
    <property type="entry name" value="GHMP Kinase, C-terminal domain"/>
    <property type="match status" value="1"/>
</dbReference>
<evidence type="ECO:0000256" key="5">
    <source>
        <dbReference type="ARBA" id="ARBA00022840"/>
    </source>
</evidence>
<dbReference type="PRINTS" id="PR00473">
    <property type="entry name" value="GALCTOKINASE"/>
</dbReference>
<dbReference type="GO" id="GO:0005829">
    <property type="term" value="C:cytosol"/>
    <property type="evidence" value="ECO:0007669"/>
    <property type="project" value="TreeGrafter"/>
</dbReference>
<evidence type="ECO:0000259" key="8">
    <source>
        <dbReference type="Pfam" id="PF10509"/>
    </source>
</evidence>
<reference evidence="9 10" key="1">
    <citation type="journal article" date="2015" name="Genome Biol. Evol.">
        <title>The genome of winter moth (Operophtera brumata) provides a genomic perspective on sexual dimorphism and phenology.</title>
        <authorList>
            <person name="Derks M.F."/>
            <person name="Smit S."/>
            <person name="Salis L."/>
            <person name="Schijlen E."/>
            <person name="Bossers A."/>
            <person name="Mateman C."/>
            <person name="Pijl A.S."/>
            <person name="de Ridder D."/>
            <person name="Groenen M.A."/>
            <person name="Visser M.E."/>
            <person name="Megens H.J."/>
        </authorList>
    </citation>
    <scope>NUCLEOTIDE SEQUENCE [LARGE SCALE GENOMIC DNA]</scope>
    <source>
        <strain evidence="9">WM2013NL</strain>
        <tissue evidence="9">Head and thorax</tissue>
    </source>
</reference>
<evidence type="ECO:0000313" key="9">
    <source>
        <dbReference type="EMBL" id="KOB67630.1"/>
    </source>
</evidence>
<accession>A0A0L7KWY0</accession>
<dbReference type="AlphaFoldDB" id="A0A0L7KWY0"/>
<dbReference type="InterPro" id="IPR036554">
    <property type="entry name" value="GHMP_kinase_C_sf"/>
</dbReference>
<dbReference type="PRINTS" id="PR00959">
    <property type="entry name" value="MEVGALKINASE"/>
</dbReference>
<dbReference type="InterPro" id="IPR000705">
    <property type="entry name" value="Galactokinase"/>
</dbReference>
<dbReference type="PANTHER" id="PTHR10457">
    <property type="entry name" value="MEVALONATE KINASE/GALACTOKINASE"/>
    <property type="match status" value="1"/>
</dbReference>
<dbReference type="GO" id="GO:0004335">
    <property type="term" value="F:galactokinase activity"/>
    <property type="evidence" value="ECO:0007669"/>
    <property type="project" value="InterPro"/>
</dbReference>
<evidence type="ECO:0000256" key="4">
    <source>
        <dbReference type="ARBA" id="ARBA00022777"/>
    </source>
</evidence>
<evidence type="ECO:0000259" key="7">
    <source>
        <dbReference type="Pfam" id="PF08544"/>
    </source>
</evidence>
<dbReference type="InterPro" id="IPR006203">
    <property type="entry name" value="GHMP_knse_ATP-bd_CS"/>
</dbReference>
<proteinExistence type="inferred from homology"/>
<dbReference type="InterPro" id="IPR013750">
    <property type="entry name" value="GHMP_kinase_C_dom"/>
</dbReference>
<dbReference type="InterPro" id="IPR020568">
    <property type="entry name" value="Ribosomal_Su5_D2-typ_SF"/>
</dbReference>
<dbReference type="PROSITE" id="PS00106">
    <property type="entry name" value="GALACTOKINASE"/>
    <property type="match status" value="1"/>
</dbReference>
<keyword evidence="4" id="KW-0418">Kinase</keyword>
<feature type="domain" description="GHMP kinase N-terminal" evidence="6">
    <location>
        <begin position="121"/>
        <end position="203"/>
    </location>
</feature>
<keyword evidence="3" id="KW-0547">Nucleotide-binding</keyword>
<dbReference type="EMBL" id="JTDY01004885">
    <property type="protein sequence ID" value="KOB67630.1"/>
    <property type="molecule type" value="Genomic_DNA"/>
</dbReference>
<dbReference type="InterPro" id="IPR006204">
    <property type="entry name" value="GHMP_kinase_N_dom"/>
</dbReference>
<dbReference type="Proteomes" id="UP000037510">
    <property type="component" value="Unassembled WGS sequence"/>
</dbReference>
<dbReference type="Gene3D" id="3.30.230.10">
    <property type="match status" value="1"/>
</dbReference>
<keyword evidence="5" id="KW-0067">ATP-binding</keyword>
<organism evidence="9 10">
    <name type="scientific">Operophtera brumata</name>
    <name type="common">Winter moth</name>
    <name type="synonym">Phalaena brumata</name>
    <dbReference type="NCBI Taxonomy" id="104452"/>
    <lineage>
        <taxon>Eukaryota</taxon>
        <taxon>Metazoa</taxon>
        <taxon>Ecdysozoa</taxon>
        <taxon>Arthropoda</taxon>
        <taxon>Hexapoda</taxon>
        <taxon>Insecta</taxon>
        <taxon>Pterygota</taxon>
        <taxon>Neoptera</taxon>
        <taxon>Endopterygota</taxon>
        <taxon>Lepidoptera</taxon>
        <taxon>Glossata</taxon>
        <taxon>Ditrysia</taxon>
        <taxon>Geometroidea</taxon>
        <taxon>Geometridae</taxon>
        <taxon>Larentiinae</taxon>
        <taxon>Operophtera</taxon>
    </lineage>
</organism>
<feature type="domain" description="GHMP kinase C-terminal" evidence="7">
    <location>
        <begin position="367"/>
        <end position="438"/>
    </location>
</feature>